<organism evidence="10 11">
    <name type="scientific">Malus domestica</name>
    <name type="common">Apple</name>
    <name type="synonym">Pyrus malus</name>
    <dbReference type="NCBI Taxonomy" id="3750"/>
    <lineage>
        <taxon>Eukaryota</taxon>
        <taxon>Viridiplantae</taxon>
        <taxon>Streptophyta</taxon>
        <taxon>Embryophyta</taxon>
        <taxon>Tracheophyta</taxon>
        <taxon>Spermatophyta</taxon>
        <taxon>Magnoliopsida</taxon>
        <taxon>eudicotyledons</taxon>
        <taxon>Gunneridae</taxon>
        <taxon>Pentapetalae</taxon>
        <taxon>rosids</taxon>
        <taxon>fabids</taxon>
        <taxon>Rosales</taxon>
        <taxon>Rosaceae</taxon>
        <taxon>Amygdaloideae</taxon>
        <taxon>Maleae</taxon>
        <taxon>Malus</taxon>
    </lineage>
</organism>
<dbReference type="PANTHER" id="PTHR46179">
    <property type="entry name" value="ZINC FINGER PROTEIN"/>
    <property type="match status" value="1"/>
</dbReference>
<dbReference type="InterPro" id="IPR051061">
    <property type="entry name" value="Zinc_finger_trans_reg"/>
</dbReference>
<dbReference type="SUPFAM" id="SSF57667">
    <property type="entry name" value="beta-beta-alpha zinc fingers"/>
    <property type="match status" value="2"/>
</dbReference>
<dbReference type="SMART" id="SM00355">
    <property type="entry name" value="ZnF_C2H2"/>
    <property type="match status" value="2"/>
</dbReference>
<feature type="domain" description="C2H2-type" evidence="9">
    <location>
        <begin position="79"/>
        <end position="108"/>
    </location>
</feature>
<evidence type="ECO:0000256" key="4">
    <source>
        <dbReference type="ARBA" id="ARBA00022833"/>
    </source>
</evidence>
<keyword evidence="7" id="KW-0539">Nucleus</keyword>
<dbReference type="PROSITE" id="PS00028">
    <property type="entry name" value="ZINC_FINGER_C2H2_1"/>
    <property type="match status" value="2"/>
</dbReference>
<proteinExistence type="predicted"/>
<evidence type="ECO:0000256" key="2">
    <source>
        <dbReference type="ARBA" id="ARBA00022723"/>
    </source>
</evidence>
<dbReference type="STRING" id="3750.A0A498HVY1"/>
<dbReference type="GO" id="GO:0005730">
    <property type="term" value="C:nucleolus"/>
    <property type="evidence" value="ECO:0007669"/>
    <property type="project" value="TreeGrafter"/>
</dbReference>
<dbReference type="GO" id="GO:0003700">
    <property type="term" value="F:DNA-binding transcription factor activity"/>
    <property type="evidence" value="ECO:0007669"/>
    <property type="project" value="TreeGrafter"/>
</dbReference>
<accession>A0A498HVY1</accession>
<keyword evidence="6" id="KW-0804">Transcription</keyword>
<keyword evidence="3 8" id="KW-0863">Zinc-finger</keyword>
<keyword evidence="11" id="KW-1185">Reference proteome</keyword>
<evidence type="ECO:0000313" key="11">
    <source>
        <dbReference type="Proteomes" id="UP000290289"/>
    </source>
</evidence>
<evidence type="ECO:0000256" key="6">
    <source>
        <dbReference type="ARBA" id="ARBA00023163"/>
    </source>
</evidence>
<evidence type="ECO:0000256" key="5">
    <source>
        <dbReference type="ARBA" id="ARBA00023015"/>
    </source>
</evidence>
<dbReference type="GO" id="GO:0080084">
    <property type="term" value="F:5S rDNA binding"/>
    <property type="evidence" value="ECO:0007669"/>
    <property type="project" value="TreeGrafter"/>
</dbReference>
<dbReference type="PROSITE" id="PS50157">
    <property type="entry name" value="ZINC_FINGER_C2H2_2"/>
    <property type="match status" value="2"/>
</dbReference>
<dbReference type="Proteomes" id="UP000290289">
    <property type="component" value="Chromosome 15"/>
</dbReference>
<keyword evidence="4" id="KW-0862">Zinc</keyword>
<dbReference type="EMBL" id="RDQH01000341">
    <property type="protein sequence ID" value="RXH73677.1"/>
    <property type="molecule type" value="Genomic_DNA"/>
</dbReference>
<evidence type="ECO:0000256" key="1">
    <source>
        <dbReference type="ARBA" id="ARBA00004123"/>
    </source>
</evidence>
<evidence type="ECO:0000256" key="7">
    <source>
        <dbReference type="ARBA" id="ARBA00023242"/>
    </source>
</evidence>
<dbReference type="GO" id="GO:0006357">
    <property type="term" value="P:regulation of transcription by RNA polymerase II"/>
    <property type="evidence" value="ECO:0007669"/>
    <property type="project" value="TreeGrafter"/>
</dbReference>
<comment type="caution">
    <text evidence="10">The sequence shown here is derived from an EMBL/GenBank/DDBJ whole genome shotgun (WGS) entry which is preliminary data.</text>
</comment>
<dbReference type="Gene3D" id="3.30.160.60">
    <property type="entry name" value="Classic Zinc Finger"/>
    <property type="match status" value="2"/>
</dbReference>
<keyword evidence="5" id="KW-0805">Transcription regulation</keyword>
<dbReference type="AlphaFoldDB" id="A0A498HVY1"/>
<evidence type="ECO:0000256" key="8">
    <source>
        <dbReference type="PROSITE-ProRule" id="PRU00042"/>
    </source>
</evidence>
<gene>
    <name evidence="10" type="ORF">DVH24_016499</name>
</gene>
<dbReference type="InterPro" id="IPR036236">
    <property type="entry name" value="Znf_C2H2_sf"/>
</dbReference>
<protein>
    <recommendedName>
        <fullName evidence="9">C2H2-type domain-containing protein</fullName>
    </recommendedName>
</protein>
<dbReference type="GO" id="GO:0008270">
    <property type="term" value="F:zinc ion binding"/>
    <property type="evidence" value="ECO:0007669"/>
    <property type="project" value="UniProtKB-KW"/>
</dbReference>
<keyword evidence="2" id="KW-0479">Metal-binding</keyword>
<dbReference type="InterPro" id="IPR013087">
    <property type="entry name" value="Znf_C2H2_type"/>
</dbReference>
<reference evidence="10 11" key="1">
    <citation type="submission" date="2018-10" db="EMBL/GenBank/DDBJ databases">
        <title>A high-quality apple genome assembly.</title>
        <authorList>
            <person name="Hu J."/>
        </authorList>
    </citation>
    <scope>NUCLEOTIDE SEQUENCE [LARGE SCALE GENOMIC DNA]</scope>
    <source>
        <strain evidence="11">cv. HFTH1</strain>
        <tissue evidence="10">Young leaf</tissue>
    </source>
</reference>
<feature type="domain" description="C2H2-type" evidence="9">
    <location>
        <begin position="131"/>
        <end position="160"/>
    </location>
</feature>
<comment type="subcellular location">
    <subcellularLocation>
        <location evidence="1">Nucleus</location>
    </subcellularLocation>
</comment>
<dbReference type="PANTHER" id="PTHR46179:SF13">
    <property type="entry name" value="C2H2-TYPE DOMAIN-CONTAINING PROTEIN"/>
    <property type="match status" value="1"/>
</dbReference>
<evidence type="ECO:0000256" key="3">
    <source>
        <dbReference type="ARBA" id="ARBA00022771"/>
    </source>
</evidence>
<evidence type="ECO:0000313" key="10">
    <source>
        <dbReference type="EMBL" id="RXH73677.1"/>
    </source>
</evidence>
<sequence length="226" mass="25769">MEGGDVGEENSQILVKNVVPLSRNLHISSKHLQSHSLEHWIPHKELQNAIRFRLDGLVPGGRPPVKLHQANLSHALRPYICSVDDCHSSYRRKDHLTRHLLQHQGKLFKCPVENCNRNLFSKLMVGAQKQHVCQEIGCGKEFRYASRLRKHEESHASNSGGILLFEPGCMKHFTNDQCLRSISSPAPHTTSRYWGQAAEQKYEKASSHTLKREKSNLYKHVKSCTP</sequence>
<name>A0A498HVY1_MALDO</name>
<evidence type="ECO:0000259" key="9">
    <source>
        <dbReference type="PROSITE" id="PS50157"/>
    </source>
</evidence>